<accession>A0A813IUL8</accession>
<feature type="transmembrane region" description="Helical" evidence="1">
    <location>
        <begin position="135"/>
        <end position="157"/>
    </location>
</feature>
<evidence type="ECO:0000256" key="1">
    <source>
        <dbReference type="SAM" id="Phobius"/>
    </source>
</evidence>
<dbReference type="PANTHER" id="PTHR35791">
    <property type="entry name" value="UPF0754 MEMBRANE PROTEIN YHEB"/>
    <property type="match status" value="1"/>
</dbReference>
<feature type="non-terminal residue" evidence="2">
    <location>
        <position position="1"/>
    </location>
</feature>
<feature type="non-terminal residue" evidence="2">
    <location>
        <position position="220"/>
    </location>
</feature>
<comment type="caution">
    <text evidence="2">The sequence shown here is derived from an EMBL/GenBank/DDBJ whole genome shotgun (WGS) entry which is preliminary data.</text>
</comment>
<sequence>EVIDRVEPEDFFRRLGPTLGECCAAVLEKLALKHCPQVWSMLPEPVKVELREKILEQSQQMFRPIIGDLKANVNQIFNIKQMAVDALIEDKPLLVKMFQEIGRKEFTFVLHVAAVMGFFLGIVQMLLWANFKAAWSLPVSGLFIGYFTNWLAITMIFRPVQPHIICGGYINFQGVFLKRQQQVAQELSSMICTHVIYARKMLEFVIKTEGFQQVLGIYQT</sequence>
<gene>
    <name evidence="2" type="ORF">PGLA2088_LOCUS11628</name>
</gene>
<evidence type="ECO:0000313" key="2">
    <source>
        <dbReference type="EMBL" id="CAE8655510.1"/>
    </source>
</evidence>
<proteinExistence type="predicted"/>
<dbReference type="EMBL" id="CAJNNW010013518">
    <property type="protein sequence ID" value="CAE8655510.1"/>
    <property type="molecule type" value="Genomic_DNA"/>
</dbReference>
<reference evidence="2" key="1">
    <citation type="submission" date="2021-02" db="EMBL/GenBank/DDBJ databases">
        <authorList>
            <person name="Dougan E. K."/>
            <person name="Rhodes N."/>
            <person name="Thang M."/>
            <person name="Chan C."/>
        </authorList>
    </citation>
    <scope>NUCLEOTIDE SEQUENCE</scope>
</reference>
<dbReference type="AlphaFoldDB" id="A0A813IUL8"/>
<feature type="transmembrane region" description="Helical" evidence="1">
    <location>
        <begin position="106"/>
        <end position="129"/>
    </location>
</feature>
<dbReference type="PANTHER" id="PTHR35791:SF1">
    <property type="entry name" value="UPF0754 MEMBRANE PROTEIN YHEB"/>
    <property type="match status" value="1"/>
</dbReference>
<evidence type="ECO:0000313" key="3">
    <source>
        <dbReference type="Proteomes" id="UP000626109"/>
    </source>
</evidence>
<keyword evidence="1" id="KW-1133">Transmembrane helix</keyword>
<dbReference type="Proteomes" id="UP000626109">
    <property type="component" value="Unassembled WGS sequence"/>
</dbReference>
<organism evidence="2 3">
    <name type="scientific">Polarella glacialis</name>
    <name type="common">Dinoflagellate</name>
    <dbReference type="NCBI Taxonomy" id="89957"/>
    <lineage>
        <taxon>Eukaryota</taxon>
        <taxon>Sar</taxon>
        <taxon>Alveolata</taxon>
        <taxon>Dinophyceae</taxon>
        <taxon>Suessiales</taxon>
        <taxon>Suessiaceae</taxon>
        <taxon>Polarella</taxon>
    </lineage>
</organism>
<protein>
    <submittedName>
        <fullName evidence="2">Uncharacterized protein</fullName>
    </submittedName>
</protein>
<keyword evidence="1" id="KW-0472">Membrane</keyword>
<keyword evidence="1" id="KW-0812">Transmembrane</keyword>
<name>A0A813IUL8_POLGL</name>